<protein>
    <recommendedName>
        <fullName evidence="3">Clavaminate synthase-like protein</fullName>
    </recommendedName>
</protein>
<name>A0A1Y2H695_9FUNG</name>
<dbReference type="PANTHER" id="PTHR48420">
    <property type="entry name" value="NON-HAEM DIOXYGENASE N-TERMINAL DOMAIN-CONTAINING PROTEIN"/>
    <property type="match status" value="1"/>
</dbReference>
<dbReference type="EMBL" id="MCFL01000107">
    <property type="protein sequence ID" value="ORZ30049.1"/>
    <property type="molecule type" value="Genomic_DNA"/>
</dbReference>
<evidence type="ECO:0000313" key="1">
    <source>
        <dbReference type="EMBL" id="ORZ30049.1"/>
    </source>
</evidence>
<dbReference type="Proteomes" id="UP000193411">
    <property type="component" value="Unassembled WGS sequence"/>
</dbReference>
<dbReference type="SUPFAM" id="SSF51197">
    <property type="entry name" value="Clavaminate synthase-like"/>
    <property type="match status" value="1"/>
</dbReference>
<proteinExistence type="predicted"/>
<evidence type="ECO:0000313" key="2">
    <source>
        <dbReference type="Proteomes" id="UP000193411"/>
    </source>
</evidence>
<gene>
    <name evidence="1" type="ORF">BCR44DRAFT_1446545</name>
</gene>
<accession>A0A1Y2H695</accession>
<evidence type="ECO:0008006" key="3">
    <source>
        <dbReference type="Google" id="ProtNLM"/>
    </source>
</evidence>
<comment type="caution">
    <text evidence="1">The sequence shown here is derived from an EMBL/GenBank/DDBJ whole genome shotgun (WGS) entry which is preliminary data.</text>
</comment>
<reference evidence="1 2" key="1">
    <citation type="submission" date="2016-07" db="EMBL/GenBank/DDBJ databases">
        <title>Pervasive Adenine N6-methylation of Active Genes in Fungi.</title>
        <authorList>
            <consortium name="DOE Joint Genome Institute"/>
            <person name="Mondo S.J."/>
            <person name="Dannebaum R.O."/>
            <person name="Kuo R.C."/>
            <person name="Labutti K."/>
            <person name="Haridas S."/>
            <person name="Kuo A."/>
            <person name="Salamov A."/>
            <person name="Ahrendt S.R."/>
            <person name="Lipzen A."/>
            <person name="Sullivan W."/>
            <person name="Andreopoulos W.B."/>
            <person name="Clum A."/>
            <person name="Lindquist E."/>
            <person name="Daum C."/>
            <person name="Ramamoorthy G.K."/>
            <person name="Gryganskyi A."/>
            <person name="Culley D."/>
            <person name="Magnuson J.K."/>
            <person name="James T.Y."/>
            <person name="O'Malley M.A."/>
            <person name="Stajich J.E."/>
            <person name="Spatafora J.W."/>
            <person name="Visel A."/>
            <person name="Grigoriev I.V."/>
        </authorList>
    </citation>
    <scope>NUCLEOTIDE SEQUENCE [LARGE SCALE GENOMIC DNA]</scope>
    <source>
        <strain evidence="1 2">PL171</strain>
    </source>
</reference>
<keyword evidence="2" id="KW-1185">Reference proteome</keyword>
<dbReference type="AlphaFoldDB" id="A0A1Y2H695"/>
<dbReference type="OrthoDB" id="438224at2759"/>
<dbReference type="PANTHER" id="PTHR48420:SF1">
    <property type="entry name" value="NON-HAEM DIOXYGENASE N-TERMINAL DOMAIN-CONTAINING PROTEIN"/>
    <property type="match status" value="1"/>
</dbReference>
<dbReference type="STRING" id="765915.A0A1Y2H695"/>
<dbReference type="InterPro" id="IPR027443">
    <property type="entry name" value="IPNS-like_sf"/>
</dbReference>
<organism evidence="1 2">
    <name type="scientific">Catenaria anguillulae PL171</name>
    <dbReference type="NCBI Taxonomy" id="765915"/>
    <lineage>
        <taxon>Eukaryota</taxon>
        <taxon>Fungi</taxon>
        <taxon>Fungi incertae sedis</taxon>
        <taxon>Blastocladiomycota</taxon>
        <taxon>Blastocladiomycetes</taxon>
        <taxon>Blastocladiales</taxon>
        <taxon>Catenariaceae</taxon>
        <taxon>Catenaria</taxon>
    </lineage>
</organism>
<dbReference type="Gene3D" id="2.60.120.330">
    <property type="entry name" value="B-lactam Antibiotic, Isopenicillin N Synthase, Chain"/>
    <property type="match status" value="1"/>
</dbReference>
<sequence length="362" mass="39791">MVQTPQPVELNKDNVVVLDYNLLVNPTTDYTSAIEQAFGSGPSCLGVLLVKNVPGLAPRRESLLQLASTLGNLPKSTLAKAHDEVTEWVGWDHGTEVFNGRPDLAKGSFYANPLHDVPCEDQAKLAKFPGMTRPNKWLPQDLPDLEPKFKDLAQLIVRVGTLVGQQCDKYATSRDIAEYPGEHYLEQVVATSRTHKGRLLHYYPLNTLPEEYRAPGNVDNLCGWHLDNSSITGLTSAMYVREQLDPATGQLLALEQVAAPPADAGLFIRTRGGDMVKVGIPKDCLAFQIGEALQLSTQGKLRATWHCVFGGSATDLARNTLAVFMQPDWTHPSVATAHLPSFPCGCMRRTMRVRPGRGRGWQ</sequence>